<sequence length="229" mass="25471">MAENTPAMEKQLQYLRKLEERNRIKKKLDEQSKNDKDVLDKEKEVGFTTNFNGENAHRKNKHARPPDKTRAKSAGPMKVPPQGVAEQRDGCIVFSQQPSSASKNEDNDAEPEDFDDEYLDESFEEFEDKQAGDLSLCKETKQDGINVEANTVARPCRDAVQPTPSIHMEAVVPAAPVAFVEESAPSTTAVNVPLGQTTAELNALIQGLSRDKQRELVKVLTTFTNSTKQ</sequence>
<feature type="compositionally biased region" description="Basic and acidic residues" evidence="1">
    <location>
        <begin position="25"/>
        <end position="45"/>
    </location>
</feature>
<dbReference type="Proteomes" id="UP000285060">
    <property type="component" value="Unassembled WGS sequence"/>
</dbReference>
<accession>A0A3R6WI78</accession>
<feature type="region of interest" description="Disordered" evidence="1">
    <location>
        <begin position="25"/>
        <end position="114"/>
    </location>
</feature>
<name>A0A3R6WI78_9STRA</name>
<dbReference type="EMBL" id="QUSY01000921">
    <property type="protein sequence ID" value="RHY26748.1"/>
    <property type="molecule type" value="Genomic_DNA"/>
</dbReference>
<gene>
    <name evidence="2" type="ORF">DYB32_007331</name>
</gene>
<protein>
    <submittedName>
        <fullName evidence="2">Uncharacterized protein</fullName>
    </submittedName>
</protein>
<evidence type="ECO:0000313" key="3">
    <source>
        <dbReference type="Proteomes" id="UP000285060"/>
    </source>
</evidence>
<reference evidence="2 3" key="1">
    <citation type="submission" date="2018-08" db="EMBL/GenBank/DDBJ databases">
        <title>Aphanomyces genome sequencing and annotation.</title>
        <authorList>
            <person name="Minardi D."/>
            <person name="Oidtmann B."/>
            <person name="Van Der Giezen M."/>
            <person name="Studholme D.J."/>
        </authorList>
    </citation>
    <scope>NUCLEOTIDE SEQUENCE [LARGE SCALE GENOMIC DNA]</scope>
    <source>
        <strain evidence="2 3">NJM0002</strain>
    </source>
</reference>
<dbReference type="AlphaFoldDB" id="A0A3R6WI78"/>
<evidence type="ECO:0000313" key="2">
    <source>
        <dbReference type="EMBL" id="RHY26748.1"/>
    </source>
</evidence>
<proteinExistence type="predicted"/>
<organism evidence="2 3">
    <name type="scientific">Aphanomyces invadans</name>
    <dbReference type="NCBI Taxonomy" id="157072"/>
    <lineage>
        <taxon>Eukaryota</taxon>
        <taxon>Sar</taxon>
        <taxon>Stramenopiles</taxon>
        <taxon>Oomycota</taxon>
        <taxon>Saprolegniomycetes</taxon>
        <taxon>Saprolegniales</taxon>
        <taxon>Verrucalvaceae</taxon>
        <taxon>Aphanomyces</taxon>
    </lineage>
</organism>
<comment type="caution">
    <text evidence="2">The sequence shown here is derived from an EMBL/GenBank/DDBJ whole genome shotgun (WGS) entry which is preliminary data.</text>
</comment>
<keyword evidence="3" id="KW-1185">Reference proteome</keyword>
<evidence type="ECO:0000256" key="1">
    <source>
        <dbReference type="SAM" id="MobiDB-lite"/>
    </source>
</evidence>
<dbReference type="VEuPathDB" id="FungiDB:H310_03847"/>